<dbReference type="Pfam" id="PF03078">
    <property type="entry name" value="ATHILA"/>
    <property type="match status" value="1"/>
</dbReference>
<feature type="compositionally biased region" description="Basic and acidic residues" evidence="1">
    <location>
        <begin position="268"/>
        <end position="279"/>
    </location>
</feature>
<feature type="compositionally biased region" description="Basic and acidic residues" evidence="1">
    <location>
        <begin position="341"/>
        <end position="351"/>
    </location>
</feature>
<feature type="region of interest" description="Disordered" evidence="1">
    <location>
        <begin position="31"/>
        <end position="55"/>
    </location>
</feature>
<dbReference type="Proteomes" id="UP001231189">
    <property type="component" value="Unassembled WGS sequence"/>
</dbReference>
<feature type="compositionally biased region" description="Polar residues" evidence="1">
    <location>
        <begin position="298"/>
        <end position="311"/>
    </location>
</feature>
<gene>
    <name evidence="3" type="ORF">QYE76_005405</name>
</gene>
<evidence type="ECO:0000259" key="2">
    <source>
        <dbReference type="Pfam" id="PF03078"/>
    </source>
</evidence>
<feature type="compositionally biased region" description="Basic and acidic residues" evidence="1">
    <location>
        <begin position="315"/>
        <end position="334"/>
    </location>
</feature>
<feature type="region of interest" description="Disordered" evidence="1">
    <location>
        <begin position="258"/>
        <end position="351"/>
    </location>
</feature>
<dbReference type="AlphaFoldDB" id="A0AAD8RTT8"/>
<proteinExistence type="predicted"/>
<keyword evidence="4" id="KW-1185">Reference proteome</keyword>
<feature type="compositionally biased region" description="Basic residues" evidence="1">
    <location>
        <begin position="286"/>
        <end position="295"/>
    </location>
</feature>
<reference evidence="3" key="1">
    <citation type="submission" date="2023-07" db="EMBL/GenBank/DDBJ databases">
        <title>A chromosome-level genome assembly of Lolium multiflorum.</title>
        <authorList>
            <person name="Chen Y."/>
            <person name="Copetti D."/>
            <person name="Kolliker R."/>
            <person name="Studer B."/>
        </authorList>
    </citation>
    <scope>NUCLEOTIDE SEQUENCE</scope>
    <source>
        <strain evidence="3">02402/16</strain>
        <tissue evidence="3">Leaf</tissue>
    </source>
</reference>
<accession>A0AAD8RTT8</accession>
<evidence type="ECO:0000313" key="4">
    <source>
        <dbReference type="Proteomes" id="UP001231189"/>
    </source>
</evidence>
<evidence type="ECO:0000313" key="3">
    <source>
        <dbReference type="EMBL" id="KAK1631090.1"/>
    </source>
</evidence>
<comment type="caution">
    <text evidence="3">The sequence shown here is derived from an EMBL/GenBank/DDBJ whole genome shotgun (WGS) entry which is preliminary data.</text>
</comment>
<dbReference type="EMBL" id="JAUUTY010000005">
    <property type="protein sequence ID" value="KAK1631090.1"/>
    <property type="molecule type" value="Genomic_DNA"/>
</dbReference>
<feature type="domain" description="Arabidopsis retrotransposon Orf1 C-terminal" evidence="2">
    <location>
        <begin position="404"/>
        <end position="562"/>
    </location>
</feature>
<evidence type="ECO:0000256" key="1">
    <source>
        <dbReference type="SAM" id="MobiDB-lite"/>
    </source>
</evidence>
<name>A0AAD8RTT8_LOLMU</name>
<protein>
    <recommendedName>
        <fullName evidence="2">Arabidopsis retrotransposon Orf1 C-terminal domain-containing protein</fullName>
    </recommendedName>
</protein>
<feature type="region of interest" description="Disordered" evidence="1">
    <location>
        <begin position="698"/>
        <end position="723"/>
    </location>
</feature>
<sequence>MGKPRDSKVTILPSTTRKGTILSTSATLDSPSVIDKLVSPPHASHAGTSAESENSHNIDNISAVLDDSGSLGSFLDATIARSRQIENTKTPNATTPVNSLDYFSDDPDEDYVELNDDFIEKCNATTDARKIKKLLAEHAVRYKLSPDPKFATSPINIKDKDYDFSLDLSHIAIVEKTPFCGKELDDAEELLAKIGRNHDDWTTPEPTPTPILKKGMIKLNDEDMREAKKSLKEKGIKSEDVKNLPPIEDICEIIPPSSMIEDPLYPEGHPKRIEQDSQRIEPSAPSKKKKKKKHKNVVESSEPVNDPNSISIYDAETKSGNEHDKDNDKNASDKEEVEDEPEKHAKNKKEEMKKFNFGELFKKGTTSTGRPSRAATRLRRSYNEDIIAPSFAPEEDNGAPNASSFPCYDFLRNAGILDDFFTLVNRAGLTTYVEDEREQYYMLTKIFVESFRFNNTQYEPTVAFKIYGNPVTMELEDFCRALDIAPVGTASRIDDNPRDLLELYRGITDDDCRTIQRGKIRNIQLPAIKYFAYYIATSILGRENTSNISSYHLAFLNIALTGQTSYHLGSLIARRLSNRGPIFGGTIALRVLTYLRLPLDPNDVPLTPRRLDIAAMKSHHFVTTDSTLDNMVYRMLFADGDEQEIPLPQPGLFSIDRQSWSCTKEEVDEHMKIQDFHQQHDSEDAEASYDYTVTYPGASSSTYPEYDPSSSYYGDTTSWSRWD</sequence>
<organism evidence="3 4">
    <name type="scientific">Lolium multiflorum</name>
    <name type="common">Italian ryegrass</name>
    <name type="synonym">Lolium perenne subsp. multiflorum</name>
    <dbReference type="NCBI Taxonomy" id="4521"/>
    <lineage>
        <taxon>Eukaryota</taxon>
        <taxon>Viridiplantae</taxon>
        <taxon>Streptophyta</taxon>
        <taxon>Embryophyta</taxon>
        <taxon>Tracheophyta</taxon>
        <taxon>Spermatophyta</taxon>
        <taxon>Magnoliopsida</taxon>
        <taxon>Liliopsida</taxon>
        <taxon>Poales</taxon>
        <taxon>Poaceae</taxon>
        <taxon>BOP clade</taxon>
        <taxon>Pooideae</taxon>
        <taxon>Poodae</taxon>
        <taxon>Poeae</taxon>
        <taxon>Poeae Chloroplast Group 2 (Poeae type)</taxon>
        <taxon>Loliodinae</taxon>
        <taxon>Loliinae</taxon>
        <taxon>Lolium</taxon>
    </lineage>
</organism>
<dbReference type="InterPro" id="IPR004312">
    <property type="entry name" value="ATHILA_Orf1_C"/>
</dbReference>
<feature type="compositionally biased region" description="Polar residues" evidence="1">
    <location>
        <begin position="46"/>
        <end position="55"/>
    </location>
</feature>